<gene>
    <name evidence="7" type="ORF">JZ751_029418</name>
</gene>
<dbReference type="InterPro" id="IPR035979">
    <property type="entry name" value="RBD_domain_sf"/>
</dbReference>
<dbReference type="PROSITE" id="PS50102">
    <property type="entry name" value="RRM"/>
    <property type="match status" value="1"/>
</dbReference>
<evidence type="ECO:0000256" key="4">
    <source>
        <dbReference type="PROSITE-ProRule" id="PRU00176"/>
    </source>
</evidence>
<evidence type="ECO:0000256" key="5">
    <source>
        <dbReference type="SAM" id="MobiDB-lite"/>
    </source>
</evidence>
<evidence type="ECO:0000256" key="3">
    <source>
        <dbReference type="ARBA" id="ARBA00023242"/>
    </source>
</evidence>
<dbReference type="InterPro" id="IPR021043">
    <property type="entry name" value="NIFK_FHA_Ki67-binding"/>
</dbReference>
<evidence type="ECO:0000313" key="7">
    <source>
        <dbReference type="EMBL" id="KAG9349098.1"/>
    </source>
</evidence>
<dbReference type="OrthoDB" id="21467at2759"/>
<dbReference type="EMBL" id="JAFBMS010000010">
    <property type="protein sequence ID" value="KAG9349098.1"/>
    <property type="molecule type" value="Genomic_DNA"/>
</dbReference>
<organism evidence="7 8">
    <name type="scientific">Albula glossodonta</name>
    <name type="common">roundjaw bonefish</name>
    <dbReference type="NCBI Taxonomy" id="121402"/>
    <lineage>
        <taxon>Eukaryota</taxon>
        <taxon>Metazoa</taxon>
        <taxon>Chordata</taxon>
        <taxon>Craniata</taxon>
        <taxon>Vertebrata</taxon>
        <taxon>Euteleostomi</taxon>
        <taxon>Actinopterygii</taxon>
        <taxon>Neopterygii</taxon>
        <taxon>Teleostei</taxon>
        <taxon>Albuliformes</taxon>
        <taxon>Albulidae</taxon>
        <taxon>Albula</taxon>
    </lineage>
</organism>
<evidence type="ECO:0000256" key="1">
    <source>
        <dbReference type="ARBA" id="ARBA00004604"/>
    </source>
</evidence>
<evidence type="ECO:0000259" key="6">
    <source>
        <dbReference type="PROSITE" id="PS50102"/>
    </source>
</evidence>
<protein>
    <recommendedName>
        <fullName evidence="6">RRM domain-containing protein</fullName>
    </recommendedName>
</protein>
<feature type="domain" description="RRM" evidence="6">
    <location>
        <begin position="46"/>
        <end position="124"/>
    </location>
</feature>
<evidence type="ECO:0000256" key="2">
    <source>
        <dbReference type="ARBA" id="ARBA00022884"/>
    </source>
</evidence>
<keyword evidence="3" id="KW-0539">Nucleus</keyword>
<reference evidence="7" key="1">
    <citation type="thesis" date="2021" institute="BYU ScholarsArchive" country="Provo, UT, USA">
        <title>Applications of and Algorithms for Genome Assembly and Genomic Analyses with an Emphasis on Marine Teleosts.</title>
        <authorList>
            <person name="Pickett B.D."/>
        </authorList>
    </citation>
    <scope>NUCLEOTIDE SEQUENCE</scope>
    <source>
        <strain evidence="7">HI-2016</strain>
    </source>
</reference>
<keyword evidence="8" id="KW-1185">Reference proteome</keyword>
<evidence type="ECO:0000313" key="8">
    <source>
        <dbReference type="Proteomes" id="UP000824540"/>
    </source>
</evidence>
<comment type="subcellular location">
    <subcellularLocation>
        <location evidence="1">Nucleus</location>
        <location evidence="1">Nucleolus</location>
    </subcellularLocation>
</comment>
<dbReference type="Pfam" id="PF12196">
    <property type="entry name" value="hNIFK_binding"/>
    <property type="match status" value="1"/>
</dbReference>
<accession>A0A8T2PI09</accession>
<feature type="region of interest" description="Disordered" evidence="5">
    <location>
        <begin position="226"/>
        <end position="259"/>
    </location>
</feature>
<dbReference type="PANTHER" id="PTHR46754">
    <property type="entry name" value="MKI67 FHA DOMAIN-INTERACTING NUCLEOLAR PHOSPHOPROTEIN"/>
    <property type="match status" value="1"/>
</dbReference>
<dbReference type="InterPro" id="IPR000504">
    <property type="entry name" value="RRM_dom"/>
</dbReference>
<comment type="caution">
    <text evidence="7">The sequence shown here is derived from an EMBL/GenBank/DDBJ whole genome shotgun (WGS) entry which is preliminary data.</text>
</comment>
<dbReference type="CDD" id="cd12307">
    <property type="entry name" value="RRM_NIFK_like"/>
    <property type="match status" value="1"/>
</dbReference>
<dbReference type="Gene3D" id="3.30.70.330">
    <property type="match status" value="1"/>
</dbReference>
<dbReference type="Proteomes" id="UP000824540">
    <property type="component" value="Unassembled WGS sequence"/>
</dbReference>
<keyword evidence="2 4" id="KW-0694">RNA-binding</keyword>
<dbReference type="AlphaFoldDB" id="A0A8T2PI09"/>
<name>A0A8T2PI09_9TELE</name>
<dbReference type="InterPro" id="IPR012677">
    <property type="entry name" value="Nucleotide-bd_a/b_plait_sf"/>
</dbReference>
<dbReference type="GO" id="GO:0003723">
    <property type="term" value="F:RNA binding"/>
    <property type="evidence" value="ECO:0007669"/>
    <property type="project" value="UniProtKB-UniRule"/>
</dbReference>
<sequence>MTDDTKSSTKPAKTLLALNPKEEAEFKKKVQEVKKRPKKHESLTPGVIYVSHLPTGLFEPQLRQYFDQFGKVQRLRLSRSKKTGGSKGYAFVEFACDEVAKIVAETMNNYLMGERLIKCSLLPPEKVHSQLFKGSQKIFAKPSLPAVKRYNKKRTPEKVKRMTSRLLEKEAKLRKKLAEKGIDYDFPGFASQVSKSKTPKEDINASVCSEDITPVCTPSVLEKRKSVKIDSNDEDDEIIIKATPAPKKRKRKSNATEKK</sequence>
<dbReference type="Pfam" id="PF00076">
    <property type="entry name" value="RRM_1"/>
    <property type="match status" value="1"/>
</dbReference>
<dbReference type="SUPFAM" id="SSF54928">
    <property type="entry name" value="RNA-binding domain, RBD"/>
    <property type="match status" value="1"/>
</dbReference>
<dbReference type="GO" id="GO:0005730">
    <property type="term" value="C:nucleolus"/>
    <property type="evidence" value="ECO:0007669"/>
    <property type="project" value="UniProtKB-SubCell"/>
</dbReference>
<proteinExistence type="predicted"/>
<dbReference type="SMART" id="SM00360">
    <property type="entry name" value="RRM"/>
    <property type="match status" value="1"/>
</dbReference>